<keyword evidence="3" id="KW-1185">Reference proteome</keyword>
<dbReference type="EMBL" id="DF974197">
    <property type="protein sequence ID" value="GAU46306.1"/>
    <property type="molecule type" value="Genomic_DNA"/>
</dbReference>
<gene>
    <name evidence="2" type="ORF">TSUD_283310</name>
</gene>
<proteinExistence type="predicted"/>
<feature type="region of interest" description="Disordered" evidence="1">
    <location>
        <begin position="91"/>
        <end position="116"/>
    </location>
</feature>
<dbReference type="Proteomes" id="UP000242715">
    <property type="component" value="Unassembled WGS sequence"/>
</dbReference>
<evidence type="ECO:0000256" key="1">
    <source>
        <dbReference type="SAM" id="MobiDB-lite"/>
    </source>
</evidence>
<evidence type="ECO:0000313" key="2">
    <source>
        <dbReference type="EMBL" id="GAU46306.1"/>
    </source>
</evidence>
<evidence type="ECO:0000313" key="3">
    <source>
        <dbReference type="Proteomes" id="UP000242715"/>
    </source>
</evidence>
<dbReference type="AlphaFoldDB" id="A0A2Z6NRS7"/>
<protein>
    <submittedName>
        <fullName evidence="2">Uncharacterized protein</fullName>
    </submittedName>
</protein>
<organism evidence="2 3">
    <name type="scientific">Trifolium subterraneum</name>
    <name type="common">Subterranean clover</name>
    <dbReference type="NCBI Taxonomy" id="3900"/>
    <lineage>
        <taxon>Eukaryota</taxon>
        <taxon>Viridiplantae</taxon>
        <taxon>Streptophyta</taxon>
        <taxon>Embryophyta</taxon>
        <taxon>Tracheophyta</taxon>
        <taxon>Spermatophyta</taxon>
        <taxon>Magnoliopsida</taxon>
        <taxon>eudicotyledons</taxon>
        <taxon>Gunneridae</taxon>
        <taxon>Pentapetalae</taxon>
        <taxon>rosids</taxon>
        <taxon>fabids</taxon>
        <taxon>Fabales</taxon>
        <taxon>Fabaceae</taxon>
        <taxon>Papilionoideae</taxon>
        <taxon>50 kb inversion clade</taxon>
        <taxon>NPAAA clade</taxon>
        <taxon>Hologalegina</taxon>
        <taxon>IRL clade</taxon>
        <taxon>Trifolieae</taxon>
        <taxon>Trifolium</taxon>
    </lineage>
</organism>
<dbReference type="OrthoDB" id="10580326at2759"/>
<reference evidence="3" key="1">
    <citation type="journal article" date="2017" name="Front. Plant Sci.">
        <title>Climate Clever Clovers: New Paradigm to Reduce the Environmental Footprint of Ruminants by Breeding Low Methanogenic Forages Utilizing Haplotype Variation.</title>
        <authorList>
            <person name="Kaur P."/>
            <person name="Appels R."/>
            <person name="Bayer P.E."/>
            <person name="Keeble-Gagnere G."/>
            <person name="Wang J."/>
            <person name="Hirakawa H."/>
            <person name="Shirasawa K."/>
            <person name="Vercoe P."/>
            <person name="Stefanova K."/>
            <person name="Durmic Z."/>
            <person name="Nichols P."/>
            <person name="Revell C."/>
            <person name="Isobe S.N."/>
            <person name="Edwards D."/>
            <person name="Erskine W."/>
        </authorList>
    </citation>
    <scope>NUCLEOTIDE SEQUENCE [LARGE SCALE GENOMIC DNA]</scope>
    <source>
        <strain evidence="3">cv. Daliak</strain>
    </source>
</reference>
<accession>A0A2Z6NRS7</accession>
<feature type="compositionally biased region" description="Acidic residues" evidence="1">
    <location>
        <begin position="91"/>
        <end position="103"/>
    </location>
</feature>
<name>A0A2Z6NRS7_TRISU</name>
<sequence>MIPKWFNHQTRYGTFRFWFRNKLPIIIMCWVSSDIFYANLTDLGFSLDLCINDFKRNVKYDCKCAGGHLHGIGHTYIFHLDLFGGIESHDEFDEDSDPDETFEENERIHDDEFDEDNDPLGPELMPKLDEAFEKNEWIHAEIKFQSRFSRYRFVKAPTFNLYFNEEKNVDHIRFTNPKLDEPEDLDTELVEEEPICIYRTFLMKKQRLLDVEDLDTELVEEELQQYPQPLNLELVDTELHL</sequence>